<gene>
    <name evidence="1" type="ORF">chiPu_0018342</name>
</gene>
<evidence type="ECO:0000313" key="2">
    <source>
        <dbReference type="Proteomes" id="UP000287033"/>
    </source>
</evidence>
<name>A0A401RMF4_CHIPU</name>
<dbReference type="OrthoDB" id="6619788at2759"/>
<protein>
    <submittedName>
        <fullName evidence="1">Uncharacterized protein</fullName>
    </submittedName>
</protein>
<dbReference type="EMBL" id="BEZZ01001545">
    <property type="protein sequence ID" value="GCC19361.1"/>
    <property type="molecule type" value="Genomic_DNA"/>
</dbReference>
<proteinExistence type="predicted"/>
<sequence>RQHLLAVSDDFGTLHILEVPWALRHPLTQEKSNIEAYFEREVKRLEYFEARKILRSEKKEQPEEEKAPPIAVVKTVEEVEEELKKEYGVYLQEEKKIIFAQLGKV</sequence>
<dbReference type="AlphaFoldDB" id="A0A401RMF4"/>
<comment type="caution">
    <text evidence="1">The sequence shown here is derived from an EMBL/GenBank/DDBJ whole genome shotgun (WGS) entry which is preliminary data.</text>
</comment>
<reference evidence="1 2" key="1">
    <citation type="journal article" date="2018" name="Nat. Ecol. Evol.">
        <title>Shark genomes provide insights into elasmobranch evolution and the origin of vertebrates.</title>
        <authorList>
            <person name="Hara Y"/>
            <person name="Yamaguchi K"/>
            <person name="Onimaru K"/>
            <person name="Kadota M"/>
            <person name="Koyanagi M"/>
            <person name="Keeley SD"/>
            <person name="Tatsumi K"/>
            <person name="Tanaka K"/>
            <person name="Motone F"/>
            <person name="Kageyama Y"/>
            <person name="Nozu R"/>
            <person name="Adachi N"/>
            <person name="Nishimura O"/>
            <person name="Nakagawa R"/>
            <person name="Tanegashima C"/>
            <person name="Kiyatake I"/>
            <person name="Matsumoto R"/>
            <person name="Murakumo K"/>
            <person name="Nishida K"/>
            <person name="Terakita A"/>
            <person name="Kuratani S"/>
            <person name="Sato K"/>
            <person name="Hyodo S Kuraku.S."/>
        </authorList>
    </citation>
    <scope>NUCLEOTIDE SEQUENCE [LARGE SCALE GENOMIC DNA]</scope>
</reference>
<organism evidence="1 2">
    <name type="scientific">Chiloscyllium punctatum</name>
    <name type="common">Brownbanded bambooshark</name>
    <name type="synonym">Hemiscyllium punctatum</name>
    <dbReference type="NCBI Taxonomy" id="137246"/>
    <lineage>
        <taxon>Eukaryota</taxon>
        <taxon>Metazoa</taxon>
        <taxon>Chordata</taxon>
        <taxon>Craniata</taxon>
        <taxon>Vertebrata</taxon>
        <taxon>Chondrichthyes</taxon>
        <taxon>Elasmobranchii</taxon>
        <taxon>Galeomorphii</taxon>
        <taxon>Galeoidea</taxon>
        <taxon>Orectolobiformes</taxon>
        <taxon>Hemiscylliidae</taxon>
        <taxon>Chiloscyllium</taxon>
    </lineage>
</organism>
<keyword evidence="2" id="KW-1185">Reference proteome</keyword>
<accession>A0A401RMF4</accession>
<dbReference type="Proteomes" id="UP000287033">
    <property type="component" value="Unassembled WGS sequence"/>
</dbReference>
<evidence type="ECO:0000313" key="1">
    <source>
        <dbReference type="EMBL" id="GCC19361.1"/>
    </source>
</evidence>
<feature type="non-terminal residue" evidence="1">
    <location>
        <position position="1"/>
    </location>
</feature>
<dbReference type="STRING" id="137246.A0A401RMF4"/>